<dbReference type="InterPro" id="IPR007523">
    <property type="entry name" value="NDUFAF3/AAMDC"/>
</dbReference>
<sequence length="117" mass="12040">MRLNEVTFNDAVPVDGYGPGFFRLGGAVYDAPVAVLPSGVSAWGGFEDASLFVAADVDIDFLLVGTGADIAHIPSAFRGALEAVGIGVEIMASPQACRTYNVLLGEGRRVGVALIGI</sequence>
<dbReference type="PANTHER" id="PTHR21192:SF2">
    <property type="entry name" value="NADH DEHYDROGENASE [UBIQUINONE] 1 ALPHA SUBCOMPLEX ASSEMBLY FACTOR 3"/>
    <property type="match status" value="1"/>
</dbReference>
<dbReference type="Proteomes" id="UP000201838">
    <property type="component" value="Unassembled WGS sequence"/>
</dbReference>
<dbReference type="RefSeq" id="WP_093972352.1">
    <property type="nucleotide sequence ID" value="NZ_FXXQ01000001.1"/>
</dbReference>
<proteinExistence type="predicted"/>
<protein>
    <recommendedName>
        <fullName evidence="3">Mth938-like domain-containing protein</fullName>
    </recommendedName>
</protein>
<dbReference type="SUPFAM" id="SSF64076">
    <property type="entry name" value="MTH938-like"/>
    <property type="match status" value="1"/>
</dbReference>
<evidence type="ECO:0008006" key="3">
    <source>
        <dbReference type="Google" id="ProtNLM"/>
    </source>
</evidence>
<dbReference type="Gene3D" id="3.40.1230.10">
    <property type="entry name" value="MTH938-like"/>
    <property type="match status" value="1"/>
</dbReference>
<reference evidence="1 2" key="1">
    <citation type="submission" date="2017-05" db="EMBL/GenBank/DDBJ databases">
        <authorList>
            <person name="Song R."/>
            <person name="Chenine A.L."/>
            <person name="Ruprecht R.M."/>
        </authorList>
    </citation>
    <scope>NUCLEOTIDE SEQUENCE [LARGE SCALE GENOMIC DNA]</scope>
    <source>
        <strain evidence="1 2">CECT 8489</strain>
    </source>
</reference>
<keyword evidence="2" id="KW-1185">Reference proteome</keyword>
<gene>
    <name evidence="1" type="ORF">BOA8489_00492</name>
</gene>
<organism evidence="1 2">
    <name type="scientific">Boseongicola aestuarii</name>
    <dbReference type="NCBI Taxonomy" id="1470561"/>
    <lineage>
        <taxon>Bacteria</taxon>
        <taxon>Pseudomonadati</taxon>
        <taxon>Pseudomonadota</taxon>
        <taxon>Alphaproteobacteria</taxon>
        <taxon>Rhodobacterales</taxon>
        <taxon>Paracoccaceae</taxon>
        <taxon>Boseongicola</taxon>
    </lineage>
</organism>
<name>A0A238IVK6_9RHOB</name>
<accession>A0A238IVK6</accession>
<dbReference type="CDD" id="cd00248">
    <property type="entry name" value="Mth938-like"/>
    <property type="match status" value="1"/>
</dbReference>
<dbReference type="OrthoDB" id="7351393at2"/>
<evidence type="ECO:0000313" key="2">
    <source>
        <dbReference type="Proteomes" id="UP000201838"/>
    </source>
</evidence>
<evidence type="ECO:0000313" key="1">
    <source>
        <dbReference type="EMBL" id="SMX22396.1"/>
    </source>
</evidence>
<dbReference type="AlphaFoldDB" id="A0A238IVK6"/>
<dbReference type="PANTHER" id="PTHR21192">
    <property type="entry name" value="NUCLEAR PROTEIN E3-3"/>
    <property type="match status" value="1"/>
</dbReference>
<dbReference type="InterPro" id="IPR036748">
    <property type="entry name" value="MTH938-like_sf"/>
</dbReference>
<dbReference type="Pfam" id="PF04430">
    <property type="entry name" value="DUF498"/>
    <property type="match status" value="1"/>
</dbReference>
<dbReference type="EMBL" id="FXXQ01000001">
    <property type="protein sequence ID" value="SMX22396.1"/>
    <property type="molecule type" value="Genomic_DNA"/>
</dbReference>